<evidence type="ECO:0008006" key="5">
    <source>
        <dbReference type="Google" id="ProtNLM"/>
    </source>
</evidence>
<evidence type="ECO:0000313" key="1">
    <source>
        <dbReference type="EMBL" id="MQS74798.1"/>
    </source>
</evidence>
<name>A0A5P0ZY01_9LACO</name>
<proteinExistence type="predicted"/>
<evidence type="ECO:0000313" key="4">
    <source>
        <dbReference type="Proteomes" id="UP000414364"/>
    </source>
</evidence>
<evidence type="ECO:0000313" key="2">
    <source>
        <dbReference type="EMBL" id="MQS97919.1"/>
    </source>
</evidence>
<evidence type="ECO:0000313" key="3">
    <source>
        <dbReference type="Proteomes" id="UP000371423"/>
    </source>
</evidence>
<dbReference type="Proteomes" id="UP000414364">
    <property type="component" value="Unassembled WGS sequence"/>
</dbReference>
<organism evidence="2 3">
    <name type="scientific">Companilactobacillus halodurans</name>
    <dbReference type="NCBI Taxonomy" id="2584183"/>
    <lineage>
        <taxon>Bacteria</taxon>
        <taxon>Bacillati</taxon>
        <taxon>Bacillota</taxon>
        <taxon>Bacilli</taxon>
        <taxon>Lactobacillales</taxon>
        <taxon>Lactobacillaceae</taxon>
        <taxon>Companilactobacillus</taxon>
    </lineage>
</organism>
<reference evidence="3 4" key="1">
    <citation type="journal article" date="2019" name="Syst. Appl. Microbiol.">
        <title>Polyphasic characterization of two novel Lactobacillus spp. isolated from blown salami packages: Description of Lactobacillus halodurans sp. nov. and Lactobacillus salsicarnum sp. nov.</title>
        <authorList>
            <person name="Schuster J.A."/>
            <person name="Klingl A."/>
            <person name="Vogel R.F."/>
            <person name="Ehrmann M.A."/>
        </authorList>
    </citation>
    <scope>NUCLEOTIDE SEQUENCE [LARGE SCALE GENOMIC DNA]</scope>
    <source>
        <strain evidence="2 3">TMW 1.1920</strain>
        <strain evidence="1 4">TMW 1.2172</strain>
    </source>
</reference>
<dbReference type="AlphaFoldDB" id="A0A5P0ZY01"/>
<dbReference type="EMBL" id="VDFO01000030">
    <property type="protein sequence ID" value="MQS97919.1"/>
    <property type="molecule type" value="Genomic_DNA"/>
</dbReference>
<sequence>MGNLKIGTMVKIDDQKDAMKNQIGAVVYFDQEHEKILVRFGGQQQMYYNLSQLKINQVADN</sequence>
<dbReference type="Proteomes" id="UP000371423">
    <property type="component" value="Unassembled WGS sequence"/>
</dbReference>
<dbReference type="OrthoDB" id="2308553at2"/>
<comment type="caution">
    <text evidence="2">The sequence shown here is derived from an EMBL/GenBank/DDBJ whole genome shotgun (WGS) entry which is preliminary data.</text>
</comment>
<keyword evidence="3" id="KW-1185">Reference proteome</keyword>
<protein>
    <recommendedName>
        <fullName evidence="5">DUF2187 domain-containing protein</fullName>
    </recommendedName>
</protein>
<dbReference type="RefSeq" id="WP_153384221.1">
    <property type="nucleotide sequence ID" value="NZ_VDFO01000030.1"/>
</dbReference>
<accession>A0A5P0ZY01</accession>
<gene>
    <name evidence="2" type="ORF">FHL05_08470</name>
    <name evidence="1" type="ORF">FHL06_00085</name>
</gene>
<dbReference type="EMBL" id="VDFP01000001">
    <property type="protein sequence ID" value="MQS74798.1"/>
    <property type="molecule type" value="Genomic_DNA"/>
</dbReference>